<dbReference type="Gene3D" id="1.20.120.530">
    <property type="entry name" value="GntR ligand-binding domain-like"/>
    <property type="match status" value="1"/>
</dbReference>
<dbReference type="OrthoDB" id="9788098at2"/>
<proteinExistence type="predicted"/>
<dbReference type="GO" id="GO:0003677">
    <property type="term" value="F:DNA binding"/>
    <property type="evidence" value="ECO:0007669"/>
    <property type="project" value="UniProtKB-KW"/>
</dbReference>
<dbReference type="RefSeq" id="WP_066601039.1">
    <property type="nucleotide sequence ID" value="NZ_FORY01000009.1"/>
</dbReference>
<keyword evidence="2" id="KW-0238">DNA-binding</keyword>
<gene>
    <name evidence="5" type="ORF">SAMN04488138_10959</name>
</gene>
<dbReference type="Proteomes" id="UP000183299">
    <property type="component" value="Unassembled WGS sequence"/>
</dbReference>
<dbReference type="PANTHER" id="PTHR43537">
    <property type="entry name" value="TRANSCRIPTIONAL REGULATOR, GNTR FAMILY"/>
    <property type="match status" value="1"/>
</dbReference>
<protein>
    <submittedName>
        <fullName evidence="5">Transcriptional regulator, GntR family</fullName>
    </submittedName>
</protein>
<dbReference type="GO" id="GO:0003700">
    <property type="term" value="F:DNA-binding transcription factor activity"/>
    <property type="evidence" value="ECO:0007669"/>
    <property type="project" value="InterPro"/>
</dbReference>
<organism evidence="5 6">
    <name type="scientific">Celeribacter halophilus</name>
    <dbReference type="NCBI Taxonomy" id="576117"/>
    <lineage>
        <taxon>Bacteria</taxon>
        <taxon>Pseudomonadati</taxon>
        <taxon>Pseudomonadota</taxon>
        <taxon>Alphaproteobacteria</taxon>
        <taxon>Rhodobacterales</taxon>
        <taxon>Roseobacteraceae</taxon>
        <taxon>Celeribacter</taxon>
    </lineage>
</organism>
<dbReference type="SUPFAM" id="SSF46785">
    <property type="entry name" value="Winged helix' DNA-binding domain"/>
    <property type="match status" value="1"/>
</dbReference>
<feature type="domain" description="HTH gntR-type" evidence="4">
    <location>
        <begin position="11"/>
        <end position="78"/>
    </location>
</feature>
<keyword evidence="1" id="KW-0805">Transcription regulation</keyword>
<evidence type="ECO:0000313" key="5">
    <source>
        <dbReference type="EMBL" id="SFJ73788.1"/>
    </source>
</evidence>
<keyword evidence="6" id="KW-1185">Reference proteome</keyword>
<dbReference type="InterPro" id="IPR036388">
    <property type="entry name" value="WH-like_DNA-bd_sf"/>
</dbReference>
<dbReference type="AlphaFoldDB" id="A0A1I3TRA8"/>
<dbReference type="PROSITE" id="PS50949">
    <property type="entry name" value="HTH_GNTR"/>
    <property type="match status" value="1"/>
</dbReference>
<dbReference type="Pfam" id="PF07729">
    <property type="entry name" value="FCD"/>
    <property type="match status" value="1"/>
</dbReference>
<evidence type="ECO:0000256" key="2">
    <source>
        <dbReference type="ARBA" id="ARBA00023125"/>
    </source>
</evidence>
<dbReference type="InterPro" id="IPR036390">
    <property type="entry name" value="WH_DNA-bd_sf"/>
</dbReference>
<dbReference type="GeneID" id="98665608"/>
<dbReference type="Pfam" id="PF00392">
    <property type="entry name" value="GntR"/>
    <property type="match status" value="1"/>
</dbReference>
<dbReference type="PANTHER" id="PTHR43537:SF5">
    <property type="entry name" value="UXU OPERON TRANSCRIPTIONAL REGULATOR"/>
    <property type="match status" value="1"/>
</dbReference>
<accession>A0A1I3TRA8</accession>
<evidence type="ECO:0000256" key="3">
    <source>
        <dbReference type="ARBA" id="ARBA00023163"/>
    </source>
</evidence>
<dbReference type="InterPro" id="IPR000524">
    <property type="entry name" value="Tscrpt_reg_HTH_GntR"/>
</dbReference>
<keyword evidence="3" id="KW-0804">Transcription</keyword>
<evidence type="ECO:0000256" key="1">
    <source>
        <dbReference type="ARBA" id="ARBA00023015"/>
    </source>
</evidence>
<evidence type="ECO:0000259" key="4">
    <source>
        <dbReference type="PROSITE" id="PS50949"/>
    </source>
</evidence>
<dbReference type="EMBL" id="FORY01000009">
    <property type="protein sequence ID" value="SFJ73788.1"/>
    <property type="molecule type" value="Genomic_DNA"/>
</dbReference>
<sequence length="231" mass="26055">MADLNTNWDRRTGVDVVTDHLYEEIISLKLLPGTKISEAEIAARFGVSRQPVRDAFTRLANMDLLVIRPQKATEIKRFSTRSIEKSRFIRAAVEAEVLRRAAARCDAEDAAALEAALAEQRAALENCDYDSFASMDYNFHKLLCDISGADFAFDVIRAEKSKVDRLCMLGLEKENRMPLLIEDHETIARHVIAGEPEEAVAAGKLHLSRLDSTIERIREQNAAYFESDSRR</sequence>
<dbReference type="SUPFAM" id="SSF48008">
    <property type="entry name" value="GntR ligand-binding domain-like"/>
    <property type="match status" value="1"/>
</dbReference>
<dbReference type="InterPro" id="IPR008920">
    <property type="entry name" value="TF_FadR/GntR_C"/>
</dbReference>
<dbReference type="InterPro" id="IPR011711">
    <property type="entry name" value="GntR_C"/>
</dbReference>
<dbReference type="SMART" id="SM00345">
    <property type="entry name" value="HTH_GNTR"/>
    <property type="match status" value="1"/>
</dbReference>
<reference evidence="5 6" key="1">
    <citation type="submission" date="2016-10" db="EMBL/GenBank/DDBJ databases">
        <authorList>
            <person name="de Groot N.N."/>
        </authorList>
    </citation>
    <scope>NUCLEOTIDE SEQUENCE [LARGE SCALE GENOMIC DNA]</scope>
    <source>
        <strain evidence="5 6">CGMCC 1.8891</strain>
    </source>
</reference>
<name>A0A1I3TRA8_9RHOB</name>
<dbReference type="STRING" id="576117.SAMN04488138_10959"/>
<dbReference type="SMART" id="SM00895">
    <property type="entry name" value="FCD"/>
    <property type="match status" value="1"/>
</dbReference>
<dbReference type="Gene3D" id="1.10.10.10">
    <property type="entry name" value="Winged helix-like DNA-binding domain superfamily/Winged helix DNA-binding domain"/>
    <property type="match status" value="1"/>
</dbReference>
<evidence type="ECO:0000313" key="6">
    <source>
        <dbReference type="Proteomes" id="UP000183299"/>
    </source>
</evidence>